<dbReference type="PANTHER" id="PTHR45707:SF46">
    <property type="entry name" value="PROTEIN KINASE DOMAIN-CONTAINING PROTEIN"/>
    <property type="match status" value="1"/>
</dbReference>
<evidence type="ECO:0000313" key="3">
    <source>
        <dbReference type="Proteomes" id="UP000324705"/>
    </source>
</evidence>
<dbReference type="PROSITE" id="PS50011">
    <property type="entry name" value="PROTEIN_KINASE_DOM"/>
    <property type="match status" value="1"/>
</dbReference>
<dbReference type="InterPro" id="IPR008271">
    <property type="entry name" value="Ser/Thr_kinase_AS"/>
</dbReference>
<dbReference type="AlphaFoldDB" id="A0A9R0Q063"/>
<dbReference type="PANTHER" id="PTHR45707">
    <property type="entry name" value="C2 CALCIUM/LIPID-BINDING PLANT PHOSPHORIBOSYLTRANSFERASE FAMILY PROTEIN"/>
    <property type="match status" value="1"/>
</dbReference>
<dbReference type="GO" id="GO:0004672">
    <property type="term" value="F:protein kinase activity"/>
    <property type="evidence" value="ECO:0007669"/>
    <property type="project" value="InterPro"/>
</dbReference>
<organism evidence="2 3">
    <name type="scientific">Triticum turgidum subsp. durum</name>
    <name type="common">Durum wheat</name>
    <name type="synonym">Triticum durum</name>
    <dbReference type="NCBI Taxonomy" id="4567"/>
    <lineage>
        <taxon>Eukaryota</taxon>
        <taxon>Viridiplantae</taxon>
        <taxon>Streptophyta</taxon>
        <taxon>Embryophyta</taxon>
        <taxon>Tracheophyta</taxon>
        <taxon>Spermatophyta</taxon>
        <taxon>Magnoliopsida</taxon>
        <taxon>Liliopsida</taxon>
        <taxon>Poales</taxon>
        <taxon>Poaceae</taxon>
        <taxon>BOP clade</taxon>
        <taxon>Pooideae</taxon>
        <taxon>Triticodae</taxon>
        <taxon>Triticeae</taxon>
        <taxon>Triticinae</taxon>
        <taxon>Triticum</taxon>
    </lineage>
</organism>
<feature type="domain" description="Protein kinase" evidence="1">
    <location>
        <begin position="1"/>
        <end position="233"/>
    </location>
</feature>
<dbReference type="Gene3D" id="1.10.510.10">
    <property type="entry name" value="Transferase(Phosphotransferase) domain 1"/>
    <property type="match status" value="1"/>
</dbReference>
<dbReference type="PROSITE" id="PS00108">
    <property type="entry name" value="PROTEIN_KINASE_ST"/>
    <property type="match status" value="1"/>
</dbReference>
<keyword evidence="3" id="KW-1185">Reference proteome</keyword>
<dbReference type="Gramene" id="TRITD1Av1G015910.1">
    <property type="protein sequence ID" value="TRITD1Av1G015910.1"/>
    <property type="gene ID" value="TRITD1Av1G015910"/>
</dbReference>
<dbReference type="InterPro" id="IPR011009">
    <property type="entry name" value="Kinase-like_dom_sf"/>
</dbReference>
<proteinExistence type="predicted"/>
<dbReference type="Pfam" id="PF00069">
    <property type="entry name" value="Pkinase"/>
    <property type="match status" value="1"/>
</dbReference>
<dbReference type="SUPFAM" id="SSF56112">
    <property type="entry name" value="Protein kinase-like (PK-like)"/>
    <property type="match status" value="1"/>
</dbReference>
<accession>A0A9R0Q063</accession>
<evidence type="ECO:0000259" key="1">
    <source>
        <dbReference type="PROSITE" id="PS50011"/>
    </source>
</evidence>
<dbReference type="Proteomes" id="UP000324705">
    <property type="component" value="Chromosome 1A"/>
</dbReference>
<evidence type="ECO:0000313" key="2">
    <source>
        <dbReference type="EMBL" id="VAH01285.1"/>
    </source>
</evidence>
<protein>
    <recommendedName>
        <fullName evidence="1">Protein kinase domain-containing protein</fullName>
    </recommendedName>
</protein>
<reference evidence="2 3" key="1">
    <citation type="submission" date="2017-09" db="EMBL/GenBank/DDBJ databases">
        <authorList>
            <consortium name="International Durum Wheat Genome Sequencing Consortium (IDWGSC)"/>
            <person name="Milanesi L."/>
        </authorList>
    </citation>
    <scope>NUCLEOTIDE SEQUENCE [LARGE SCALE GENOMIC DNA]</scope>
    <source>
        <strain evidence="3">cv. Svevo</strain>
    </source>
</reference>
<dbReference type="SMART" id="SM00220">
    <property type="entry name" value="S_TKc"/>
    <property type="match status" value="1"/>
</dbReference>
<sequence>MKAQHPNVTRLIGYCYNVKNERVKLNDKYVFAHSDEKVLCFEYLKGGSLDKHISDESCGLNWHTRFKIIKGICEGLNYLHNGSKYPIYHLDLKPENIMLDENMVPKIGDFGLSRLFPSARTYVTIKVIGTIGYMPPEFIERREITSKFDIFSLGVTITRIVAGYDGYSKYACMSLEEFIKHVHENWEKRLQDTMSSYTPEQVTTCIKIALSCMENKREKRPNIAEIVDKLNMVDTTESLSRSQIAKKRSWNSGRSRKHHTS</sequence>
<dbReference type="GO" id="GO:0005524">
    <property type="term" value="F:ATP binding"/>
    <property type="evidence" value="ECO:0007669"/>
    <property type="project" value="InterPro"/>
</dbReference>
<dbReference type="EMBL" id="LT934111">
    <property type="protein sequence ID" value="VAH01285.1"/>
    <property type="molecule type" value="Genomic_DNA"/>
</dbReference>
<dbReference type="FunFam" id="1.10.510.10:FF:000625">
    <property type="entry name" value="Cysteine-rich receptor-like protein kinase 6"/>
    <property type="match status" value="1"/>
</dbReference>
<name>A0A9R0Q063_TRITD</name>
<gene>
    <name evidence="2" type="ORF">TRITD_1Av1G015910</name>
</gene>
<dbReference type="InterPro" id="IPR000719">
    <property type="entry name" value="Prot_kinase_dom"/>
</dbReference>